<keyword evidence="3" id="KW-1185">Reference proteome</keyword>
<sequence length="245" mass="25743">MLRRICIAVDGTALRTALGCASRLTLDRFSYVESTAPAPKMPGSPAVGTAIQAYDEAPPMGRIGTAFRSFFRALGNAEFAEKVRAILDGKTDGKPQAVAEPAKIAPPAKPVEVAKAPPQRSEALTLLAVLQREARLVDFLKESIAGYDDAQIGAAVREIHRDAAGTLDRIFALKPVRTEAEGAAVTVPAGYDAGRTRLVGNVAGSPPHTGSLVHAGWEATKVELPEWNGTAASAKVVVPAEVELK</sequence>
<protein>
    <submittedName>
        <fullName evidence="2">DUF2760 domain-containing protein</fullName>
    </submittedName>
</protein>
<dbReference type="Pfam" id="PF10816">
    <property type="entry name" value="DUF2760"/>
    <property type="match status" value="1"/>
</dbReference>
<dbReference type="RefSeq" id="WP_206294885.1">
    <property type="nucleotide sequence ID" value="NZ_CP063458.1"/>
</dbReference>
<organism evidence="2 3">
    <name type="scientific">Humisphaera borealis</name>
    <dbReference type="NCBI Taxonomy" id="2807512"/>
    <lineage>
        <taxon>Bacteria</taxon>
        <taxon>Pseudomonadati</taxon>
        <taxon>Planctomycetota</taxon>
        <taxon>Phycisphaerae</taxon>
        <taxon>Tepidisphaerales</taxon>
        <taxon>Tepidisphaeraceae</taxon>
        <taxon>Humisphaera</taxon>
    </lineage>
</organism>
<dbReference type="Proteomes" id="UP000593765">
    <property type="component" value="Chromosome"/>
</dbReference>
<evidence type="ECO:0000313" key="2">
    <source>
        <dbReference type="EMBL" id="QOV91585.1"/>
    </source>
</evidence>
<dbReference type="InterPro" id="IPR021212">
    <property type="entry name" value="DUF2760"/>
</dbReference>
<evidence type="ECO:0000313" key="3">
    <source>
        <dbReference type="Proteomes" id="UP000593765"/>
    </source>
</evidence>
<evidence type="ECO:0000259" key="1">
    <source>
        <dbReference type="Pfam" id="PF10816"/>
    </source>
</evidence>
<proteinExistence type="predicted"/>
<name>A0A7M2X1N7_9BACT</name>
<dbReference type="EMBL" id="CP063458">
    <property type="protein sequence ID" value="QOV91585.1"/>
    <property type="molecule type" value="Genomic_DNA"/>
</dbReference>
<accession>A0A7M2X1N7</accession>
<feature type="domain" description="DUF2760" evidence="1">
    <location>
        <begin position="121"/>
        <end position="243"/>
    </location>
</feature>
<dbReference type="AlphaFoldDB" id="A0A7M2X1N7"/>
<gene>
    <name evidence="2" type="ORF">IPV69_09580</name>
</gene>
<reference evidence="2 3" key="1">
    <citation type="submission" date="2020-10" db="EMBL/GenBank/DDBJ databases">
        <title>Wide distribution of Phycisphaera-like planctomycetes from WD2101 soil group in peatlands and genome analysis of the first cultivated representative.</title>
        <authorList>
            <person name="Dedysh S.N."/>
            <person name="Beletsky A.V."/>
            <person name="Ivanova A."/>
            <person name="Kulichevskaya I.S."/>
            <person name="Suzina N.E."/>
            <person name="Philippov D.A."/>
            <person name="Rakitin A.L."/>
            <person name="Mardanov A.V."/>
            <person name="Ravin N.V."/>
        </authorList>
    </citation>
    <scope>NUCLEOTIDE SEQUENCE [LARGE SCALE GENOMIC DNA]</scope>
    <source>
        <strain evidence="2 3">M1803</strain>
    </source>
</reference>
<dbReference type="KEGG" id="hbs:IPV69_09580"/>